<reference evidence="3 4" key="1">
    <citation type="journal article" date="2008" name="PLoS ONE">
        <title>Genome sequence of the saprophyte Leptospira biflexa provides insights into the evolution of Leptospira and the pathogenesis of leptospirosis.</title>
        <authorList>
            <person name="Picardeau M."/>
            <person name="Bulach D.M."/>
            <person name="Bouchier C."/>
            <person name="Zuerner R.L."/>
            <person name="Zidane N."/>
            <person name="Wilson P.J."/>
            <person name="Creno S."/>
            <person name="Kuczek E.S."/>
            <person name="Bommezzadri S."/>
            <person name="Davis J.C."/>
            <person name="McGrath A."/>
            <person name="Johnson M.J."/>
            <person name="Boursaux-Eude C."/>
            <person name="Seemann T."/>
            <person name="Rouy Z."/>
            <person name="Coppel R.L."/>
            <person name="Rood J.I."/>
            <person name="Lajus A."/>
            <person name="Davies J.K."/>
            <person name="Medigue C."/>
            <person name="Adler B."/>
        </authorList>
    </citation>
    <scope>NUCLEOTIDE SEQUENCE [LARGE SCALE GENOMIC DNA]</scope>
    <source>
        <strain evidence="4">Patoc 1 / ATCC 23582 / Paris</strain>
    </source>
</reference>
<dbReference type="Pfam" id="PF12158">
    <property type="entry name" value="DUF3592"/>
    <property type="match status" value="1"/>
</dbReference>
<evidence type="ECO:0000313" key="4">
    <source>
        <dbReference type="Proteomes" id="UP000001847"/>
    </source>
</evidence>
<dbReference type="KEGG" id="lbi:LEPBI_I2814"/>
<dbReference type="Proteomes" id="UP000001847">
    <property type="component" value="Chromosome I"/>
</dbReference>
<dbReference type="BioCyc" id="LBIF456481:LEPBI_RS13815-MONOMER"/>
<dbReference type="STRING" id="456481.LEPBI_I2814"/>
<gene>
    <name evidence="3" type="ordered locus">LEPBI_I2814</name>
</gene>
<feature type="domain" description="DUF3592" evidence="2">
    <location>
        <begin position="40"/>
        <end position="117"/>
    </location>
</feature>
<dbReference type="HOGENOM" id="CLU_1641649_0_0_12"/>
<organism evidence="3 4">
    <name type="scientific">Leptospira biflexa serovar Patoc (strain Patoc 1 / ATCC 23582 / Paris)</name>
    <dbReference type="NCBI Taxonomy" id="456481"/>
    <lineage>
        <taxon>Bacteria</taxon>
        <taxon>Pseudomonadati</taxon>
        <taxon>Spirochaetota</taxon>
        <taxon>Spirochaetia</taxon>
        <taxon>Leptospirales</taxon>
        <taxon>Leptospiraceae</taxon>
        <taxon>Leptospira</taxon>
    </lineage>
</organism>
<dbReference type="RefSeq" id="WP_012389749.1">
    <property type="nucleotide sequence ID" value="NC_010602.1"/>
</dbReference>
<keyword evidence="1" id="KW-1133">Transmembrane helix</keyword>
<evidence type="ECO:0000259" key="2">
    <source>
        <dbReference type="Pfam" id="PF12158"/>
    </source>
</evidence>
<dbReference type="EMBL" id="CP000786">
    <property type="protein sequence ID" value="ABZ98889.1"/>
    <property type="molecule type" value="Genomic_DNA"/>
</dbReference>
<evidence type="ECO:0000313" key="3">
    <source>
        <dbReference type="EMBL" id="ABZ98889.1"/>
    </source>
</evidence>
<dbReference type="OrthoDB" id="331089at2"/>
<keyword evidence="4" id="KW-1185">Reference proteome</keyword>
<evidence type="ECO:0000256" key="1">
    <source>
        <dbReference type="SAM" id="Phobius"/>
    </source>
</evidence>
<dbReference type="InterPro" id="IPR021994">
    <property type="entry name" value="DUF3592"/>
</dbReference>
<keyword evidence="1" id="KW-0472">Membrane</keyword>
<protein>
    <recommendedName>
        <fullName evidence="2">DUF3592 domain-containing protein</fullName>
    </recommendedName>
</protein>
<keyword evidence="1" id="KW-0812">Transmembrane</keyword>
<name>B0SNC2_LEPBP</name>
<sequence length="161" mass="18615">MKTKIVSRFLQILALYIFLSSSYYVLGRIFTIRDGEKINGKVVTSYKELDYSTQTSGKRYGTSHYILRPIIQYQINGETNEIHGEILGEVGKEYQIGQSVPLYYLPNQPSYAIINTFSELWAKPIQSFIWSIMIFLIGTFLDKIIKNIKEKVSAFFNSFLL</sequence>
<dbReference type="AlphaFoldDB" id="B0SNC2"/>
<proteinExistence type="predicted"/>
<feature type="transmembrane region" description="Helical" evidence="1">
    <location>
        <begin position="128"/>
        <end position="145"/>
    </location>
</feature>
<accession>B0SNC2</accession>